<dbReference type="InterPro" id="IPR017853">
    <property type="entry name" value="GH"/>
</dbReference>
<dbReference type="PANTHER" id="PTHR42715">
    <property type="entry name" value="BETA-GLUCOSIDASE"/>
    <property type="match status" value="1"/>
</dbReference>
<keyword evidence="2 5" id="KW-0378">Hydrolase</keyword>
<evidence type="ECO:0000256" key="1">
    <source>
        <dbReference type="ARBA" id="ARBA00005336"/>
    </source>
</evidence>
<reference evidence="5" key="1">
    <citation type="journal article" date="2021" name="PeerJ">
        <title>Extensive microbial diversity within the chicken gut microbiome revealed by metagenomics and culture.</title>
        <authorList>
            <person name="Gilroy R."/>
            <person name="Ravi A."/>
            <person name="Getino M."/>
            <person name="Pursley I."/>
            <person name="Horton D.L."/>
            <person name="Alikhan N.F."/>
            <person name="Baker D."/>
            <person name="Gharbi K."/>
            <person name="Hall N."/>
            <person name="Watson M."/>
            <person name="Adriaenssens E.M."/>
            <person name="Foster-Nyarko E."/>
            <person name="Jarju S."/>
            <person name="Secka A."/>
            <person name="Antonio M."/>
            <person name="Oren A."/>
            <person name="Chaudhuri R.R."/>
            <person name="La Ragione R."/>
            <person name="Hildebrand F."/>
            <person name="Pallen M.J."/>
        </authorList>
    </citation>
    <scope>NUCLEOTIDE SEQUENCE</scope>
    <source>
        <strain evidence="5">12435</strain>
    </source>
</reference>
<evidence type="ECO:0000256" key="2">
    <source>
        <dbReference type="ARBA" id="ARBA00022801"/>
    </source>
</evidence>
<proteinExistence type="inferred from homology"/>
<dbReference type="Pfam" id="PF00933">
    <property type="entry name" value="Glyco_hydro_3"/>
    <property type="match status" value="1"/>
</dbReference>
<feature type="domain" description="Fibronectin type III-like" evidence="4">
    <location>
        <begin position="434"/>
        <end position="512"/>
    </location>
</feature>
<dbReference type="Gene3D" id="3.40.50.1700">
    <property type="entry name" value="Glycoside hydrolase family 3 C-terminal domain"/>
    <property type="match status" value="1"/>
</dbReference>
<dbReference type="InterPro" id="IPR001764">
    <property type="entry name" value="Glyco_hydro_3_N"/>
</dbReference>
<accession>A0A9D1PZC4</accession>
<keyword evidence="3" id="KW-0472">Membrane</keyword>
<dbReference type="GO" id="GO:0005975">
    <property type="term" value="P:carbohydrate metabolic process"/>
    <property type="evidence" value="ECO:0007669"/>
    <property type="project" value="InterPro"/>
</dbReference>
<feature type="transmembrane region" description="Helical" evidence="3">
    <location>
        <begin position="961"/>
        <end position="991"/>
    </location>
</feature>
<dbReference type="GO" id="GO:0004553">
    <property type="term" value="F:hydrolase activity, hydrolyzing O-glycosyl compounds"/>
    <property type="evidence" value="ECO:0007669"/>
    <property type="project" value="InterPro"/>
</dbReference>
<comment type="similarity">
    <text evidence="1">Belongs to the glycosyl hydrolase 3 family.</text>
</comment>
<name>A0A9D1PZC4_9FIRM</name>
<dbReference type="InterPro" id="IPR002772">
    <property type="entry name" value="Glyco_hydro_3_C"/>
</dbReference>
<dbReference type="InterPro" id="IPR026891">
    <property type="entry name" value="Fn3-like"/>
</dbReference>
<evidence type="ECO:0000256" key="3">
    <source>
        <dbReference type="SAM" id="Phobius"/>
    </source>
</evidence>
<gene>
    <name evidence="5" type="ORF">H9892_00730</name>
</gene>
<dbReference type="Proteomes" id="UP000823990">
    <property type="component" value="Unassembled WGS sequence"/>
</dbReference>
<comment type="caution">
    <text evidence="5">The sequence shown here is derived from an EMBL/GenBank/DDBJ whole genome shotgun (WGS) entry which is preliminary data.</text>
</comment>
<keyword evidence="3" id="KW-1133">Transmembrane helix</keyword>
<evidence type="ECO:0000313" key="5">
    <source>
        <dbReference type="EMBL" id="HIW01856.1"/>
    </source>
</evidence>
<dbReference type="Gene3D" id="2.60.40.10">
    <property type="entry name" value="Immunoglobulins"/>
    <property type="match status" value="1"/>
</dbReference>
<evidence type="ECO:0000259" key="4">
    <source>
        <dbReference type="SMART" id="SM01217"/>
    </source>
</evidence>
<dbReference type="Pfam" id="PF01915">
    <property type="entry name" value="Glyco_hydro_3_C"/>
    <property type="match status" value="1"/>
</dbReference>
<dbReference type="EMBL" id="DXHS01000012">
    <property type="protein sequence ID" value="HIW01856.1"/>
    <property type="molecule type" value="Genomic_DNA"/>
</dbReference>
<dbReference type="Gene3D" id="3.20.20.300">
    <property type="entry name" value="Glycoside hydrolase, family 3, N-terminal domain"/>
    <property type="match status" value="1"/>
</dbReference>
<evidence type="ECO:0000313" key="6">
    <source>
        <dbReference type="Proteomes" id="UP000823990"/>
    </source>
</evidence>
<keyword evidence="3" id="KW-0812">Transmembrane</keyword>
<organism evidence="5 6">
    <name type="scientific">Candidatus Protoclostridium stercorigallinarum</name>
    <dbReference type="NCBI Taxonomy" id="2838741"/>
    <lineage>
        <taxon>Bacteria</taxon>
        <taxon>Bacillati</taxon>
        <taxon>Bacillota</taxon>
        <taxon>Clostridia</taxon>
        <taxon>Candidatus Protoclostridium</taxon>
    </lineage>
</organism>
<dbReference type="Pfam" id="PF14310">
    <property type="entry name" value="Fn3-like"/>
    <property type="match status" value="1"/>
</dbReference>
<sequence length="998" mass="109715">MEVKRKKMKILSKTPLRAILTGVFALLLVVVIIGTAVTSYFAPYINSVLGASTSKIIRGDKTNTDTEYFKSDYAYDRAGEEKLIADAKEVYRSSVEEGSVLLKNENNALPLASTGNVVVFGGAANQHITGFKTQLETAGYTVNEDVWTYYSNKKGTSRTNAGIPNWDSSIDGMVTETGATAIVTFGRRAGEGTDAAHPGVSINKTNDPTGFQTENDYLSLSGGEQQMLEHVKAMKDAGKFSKIIVIITTSNMMRGDFIDNAAYGIDAAVWTGQASADYGTEGLVNILQGEVNPSGRLVDSIYMDNMDLDANPVMANLGNFNGDLSAVTAGLVDEVKTENYQFNANPQGNDWDKSVVYQEGVYLGYKYYETRYEDYVMGTGNAGDFVYDEHIAYPFGEGLSYTSWEYTAFTASEDDDNFTFNITVKNSGGKDGKHSVLIYMQSPYTDYDKENDVEKPAVQLVGFTKTGDVKAGATEDVTVTVPKYMMRAYDSNAAKTYILDAGDYYFTAAGSSHEAVNNILAAKGYSPSSTSNKMDAEGDKDSVYKHTESALDTEIFSTSYATGNEITNRFDDVDPNKDVNASKLNDVKWVTRSDWTGTLPKTNVTIKYNDGMVELARPVTYVADPEEQKNTEMPKFGVANNLTLAMFMDVDYDDPLWYDLLAQMTYEETAKLVTNCWYGSDAVGSVGKNRQTDQDTSMGRTNPFTANPDLMGIAFTSGDLRAATFNKEIMKAIGTMTGENNLHASTDNVKAVGLYGFSPNIHRSPYSGRNGEYFSEDAYITGIACGLAVSGMEEKGSVCFAKHFFLNDQEDSRHGIATWANEQTIRETYLPAFEYIITYGGSMGLMNSFNRIGMRWVGEHKGAQLDMLRDEWGFMGNIVTDLYEGDYQDVIDGLLAHTTMWLTTAADQYCYGLLTGDKYRNDPVIVTALVEAAHRMLYGSSRNASMNGLDTTDRIVEIMPWWQAGLIALIVIFAVLTAAGVTMTVLSLTVFKKRDARE</sequence>
<dbReference type="InterPro" id="IPR036962">
    <property type="entry name" value="Glyco_hydro_3_N_sf"/>
</dbReference>
<dbReference type="SUPFAM" id="SSF52279">
    <property type="entry name" value="Beta-D-glucan exohydrolase, C-terminal domain"/>
    <property type="match status" value="1"/>
</dbReference>
<dbReference type="SMART" id="SM01217">
    <property type="entry name" value="Fn3_like"/>
    <property type="match status" value="1"/>
</dbReference>
<dbReference type="PANTHER" id="PTHR42715:SF10">
    <property type="entry name" value="BETA-GLUCOSIDASE"/>
    <property type="match status" value="1"/>
</dbReference>
<dbReference type="AlphaFoldDB" id="A0A9D1PZC4"/>
<dbReference type="PRINTS" id="PR00133">
    <property type="entry name" value="GLHYDRLASE3"/>
</dbReference>
<dbReference type="SUPFAM" id="SSF51445">
    <property type="entry name" value="(Trans)glycosidases"/>
    <property type="match status" value="1"/>
</dbReference>
<dbReference type="InterPro" id="IPR013783">
    <property type="entry name" value="Ig-like_fold"/>
</dbReference>
<reference evidence="5" key="2">
    <citation type="submission" date="2021-04" db="EMBL/GenBank/DDBJ databases">
        <authorList>
            <person name="Gilroy R."/>
        </authorList>
    </citation>
    <scope>NUCLEOTIDE SEQUENCE</scope>
    <source>
        <strain evidence="5">12435</strain>
    </source>
</reference>
<dbReference type="InterPro" id="IPR036881">
    <property type="entry name" value="Glyco_hydro_3_C_sf"/>
</dbReference>
<dbReference type="InterPro" id="IPR050288">
    <property type="entry name" value="Cellulose_deg_GH3"/>
</dbReference>
<protein>
    <submittedName>
        <fullName evidence="5">Glycoside hydrolase family 3 C-terminal domain-containing protein</fullName>
    </submittedName>
</protein>